<keyword evidence="2" id="KW-0812">Transmembrane</keyword>
<feature type="compositionally biased region" description="Polar residues" evidence="1">
    <location>
        <begin position="283"/>
        <end position="293"/>
    </location>
</feature>
<proteinExistence type="predicted"/>
<dbReference type="NCBIfam" id="TIGR02098">
    <property type="entry name" value="MJ0042_CXXC"/>
    <property type="match status" value="1"/>
</dbReference>
<dbReference type="EMBL" id="JAAZON010000530">
    <property type="protein sequence ID" value="NMC63813.1"/>
    <property type="molecule type" value="Genomic_DNA"/>
</dbReference>
<accession>A0A7X9FTW8</accession>
<feature type="transmembrane region" description="Helical" evidence="2">
    <location>
        <begin position="354"/>
        <end position="376"/>
    </location>
</feature>
<reference evidence="3 4" key="1">
    <citation type="journal article" date="2020" name="Biotechnol. Biofuels">
        <title>New insights from the biogas microbiome by comprehensive genome-resolved metagenomics of nearly 1600 species originating from multiple anaerobic digesters.</title>
        <authorList>
            <person name="Campanaro S."/>
            <person name="Treu L."/>
            <person name="Rodriguez-R L.M."/>
            <person name="Kovalovszki A."/>
            <person name="Ziels R.M."/>
            <person name="Maus I."/>
            <person name="Zhu X."/>
            <person name="Kougias P.G."/>
            <person name="Basile A."/>
            <person name="Luo G."/>
            <person name="Schluter A."/>
            <person name="Konstantinidis K.T."/>
            <person name="Angelidaki I."/>
        </authorList>
    </citation>
    <scope>NUCLEOTIDE SEQUENCE [LARGE SCALE GENOMIC DNA]</scope>
    <source>
        <strain evidence="3">AS27yjCOA_65</strain>
    </source>
</reference>
<dbReference type="InterPro" id="IPR011723">
    <property type="entry name" value="Znf/thioredoxin_put"/>
</dbReference>
<dbReference type="AlphaFoldDB" id="A0A7X9FTW8"/>
<feature type="compositionally biased region" description="Acidic residues" evidence="1">
    <location>
        <begin position="208"/>
        <end position="220"/>
    </location>
</feature>
<evidence type="ECO:0000313" key="3">
    <source>
        <dbReference type="EMBL" id="NMC63813.1"/>
    </source>
</evidence>
<feature type="region of interest" description="Disordered" evidence="1">
    <location>
        <begin position="69"/>
        <end position="316"/>
    </location>
</feature>
<name>A0A7X9FTW8_9DELT</name>
<feature type="compositionally biased region" description="Basic and acidic residues" evidence="1">
    <location>
        <begin position="167"/>
        <end position="195"/>
    </location>
</feature>
<feature type="compositionally biased region" description="Acidic residues" evidence="1">
    <location>
        <begin position="154"/>
        <end position="166"/>
    </location>
</feature>
<evidence type="ECO:0000313" key="4">
    <source>
        <dbReference type="Proteomes" id="UP000524246"/>
    </source>
</evidence>
<organism evidence="3 4">
    <name type="scientific">SAR324 cluster bacterium</name>
    <dbReference type="NCBI Taxonomy" id="2024889"/>
    <lineage>
        <taxon>Bacteria</taxon>
        <taxon>Deltaproteobacteria</taxon>
        <taxon>SAR324 cluster</taxon>
    </lineage>
</organism>
<evidence type="ECO:0000256" key="1">
    <source>
        <dbReference type="SAM" id="MobiDB-lite"/>
    </source>
</evidence>
<feature type="compositionally biased region" description="Polar residues" evidence="1">
    <location>
        <begin position="92"/>
        <end position="108"/>
    </location>
</feature>
<gene>
    <name evidence="3" type="ORF">GYA55_11675</name>
</gene>
<evidence type="ECO:0000256" key="2">
    <source>
        <dbReference type="SAM" id="Phobius"/>
    </source>
</evidence>
<comment type="caution">
    <text evidence="3">The sequence shown here is derived from an EMBL/GenBank/DDBJ whole genome shotgun (WGS) entry which is preliminary data.</text>
</comment>
<dbReference type="Proteomes" id="UP000524246">
    <property type="component" value="Unassembled WGS sequence"/>
</dbReference>
<protein>
    <recommendedName>
        <fullName evidence="5">Zinc finger/thioredoxin putative domain-containing protein</fullName>
    </recommendedName>
</protein>
<keyword evidence="2" id="KW-0472">Membrane</keyword>
<evidence type="ECO:0008006" key="5">
    <source>
        <dbReference type="Google" id="ProtNLM"/>
    </source>
</evidence>
<keyword evidence="2" id="KW-1133">Transmembrane helix</keyword>
<sequence>MANELSQNRKALNTGIRVGSRTSIIQCPSCQTKFALRTAQLEEVRNPRFHCSRCDHIFSMDEILISSHPSPVKRNAEENSPGSFDSEEALKSSWTQTNSEFNQSNSENKALVNQEDEALVDEDEDSIAQSYDSEDLEDEFTEGSENSETYHFEDDLEGQAIEEDDRQYEPWRFDAPKPEKDKPRNFAGSSKEEQIRFPFESADTEVPFLDEAEDDEEDELGPSPISWMDKVLPIKEKPSAPSGKKPPIPELEDNWLSDIGKSLESPEENEGELRSTKILRKSNPPSDKSQKVATPTPPPTHHSSMTNETLAKPSEHRSLFREIASTSRTTKQPVQTTFNDVPLEESTAQKWRSVYILGSILILALIGLTILSYRLLNNPTSARSVFSSALSIGPTSPPPGVFISDVQFKELSLENNIKLPTISGKVLNKSDRNFKEVVIIGGLFDRKGASLFQEKTNLSSPLHKSRIKSLSVEMIQRLQTEGSDRGFVLKAGGEAPFLLPFTSNLNDTKTLQKAAHFAAKVVSVSE</sequence>
<feature type="compositionally biased region" description="Acidic residues" evidence="1">
    <location>
        <begin position="114"/>
        <end position="142"/>
    </location>
</feature>